<dbReference type="PANTHER" id="PTHR43847:SF1">
    <property type="entry name" value="BLL3993 PROTEIN"/>
    <property type="match status" value="1"/>
</dbReference>
<accession>A0A7I7WNE5</accession>
<dbReference type="GO" id="GO:0012505">
    <property type="term" value="C:endomembrane system"/>
    <property type="evidence" value="ECO:0007669"/>
    <property type="project" value="UniProtKB-SubCell"/>
</dbReference>
<feature type="transmembrane region" description="Helical" evidence="5">
    <location>
        <begin position="106"/>
        <end position="130"/>
    </location>
</feature>
<dbReference type="AlphaFoldDB" id="A0A7I7WNE5"/>
<keyword evidence="2 5" id="KW-0812">Transmembrane</keyword>
<gene>
    <name evidence="6" type="ORF">MGAD_24160</name>
</gene>
<evidence type="ECO:0000313" key="7">
    <source>
        <dbReference type="Proteomes" id="UP000466187"/>
    </source>
</evidence>
<dbReference type="Gene3D" id="1.20.120.1630">
    <property type="match status" value="1"/>
</dbReference>
<comment type="subcellular location">
    <subcellularLocation>
        <location evidence="1">Endomembrane system</location>
        <topology evidence="1">Multi-pass membrane protein</topology>
    </subcellularLocation>
</comment>
<evidence type="ECO:0000256" key="3">
    <source>
        <dbReference type="ARBA" id="ARBA00022989"/>
    </source>
</evidence>
<name>A0A7I7WNE5_MYCGU</name>
<dbReference type="InterPro" id="IPR007318">
    <property type="entry name" value="Phopholipid_MeTrfase"/>
</dbReference>
<keyword evidence="3 5" id="KW-1133">Transmembrane helix</keyword>
<feature type="transmembrane region" description="Helical" evidence="5">
    <location>
        <begin position="36"/>
        <end position="54"/>
    </location>
</feature>
<protein>
    <recommendedName>
        <fullName evidence="8">Isoprenylcysteine carboxyl methyltransferase</fullName>
    </recommendedName>
</protein>
<evidence type="ECO:0000256" key="4">
    <source>
        <dbReference type="ARBA" id="ARBA00023136"/>
    </source>
</evidence>
<evidence type="ECO:0000256" key="1">
    <source>
        <dbReference type="ARBA" id="ARBA00004127"/>
    </source>
</evidence>
<evidence type="ECO:0000256" key="5">
    <source>
        <dbReference type="SAM" id="Phobius"/>
    </source>
</evidence>
<dbReference type="InterPro" id="IPR052527">
    <property type="entry name" value="Metal_cation-efflux_comp"/>
</dbReference>
<evidence type="ECO:0000256" key="2">
    <source>
        <dbReference type="ARBA" id="ARBA00022692"/>
    </source>
</evidence>
<organism evidence="6 7">
    <name type="scientific">Mycolicibacterium gadium</name>
    <name type="common">Mycobacterium gadium</name>
    <dbReference type="NCBI Taxonomy" id="1794"/>
    <lineage>
        <taxon>Bacteria</taxon>
        <taxon>Bacillati</taxon>
        <taxon>Actinomycetota</taxon>
        <taxon>Actinomycetes</taxon>
        <taxon>Mycobacteriales</taxon>
        <taxon>Mycobacteriaceae</taxon>
        <taxon>Mycolicibacterium</taxon>
    </lineage>
</organism>
<reference evidence="6 7" key="1">
    <citation type="journal article" date="2019" name="Emerg. Microbes Infect.">
        <title>Comprehensive subspecies identification of 175 nontuberculous mycobacteria species based on 7547 genomic profiles.</title>
        <authorList>
            <person name="Matsumoto Y."/>
            <person name="Kinjo T."/>
            <person name="Motooka D."/>
            <person name="Nabeya D."/>
            <person name="Jung N."/>
            <person name="Uechi K."/>
            <person name="Horii T."/>
            <person name="Iida T."/>
            <person name="Fujita J."/>
            <person name="Nakamura S."/>
        </authorList>
    </citation>
    <scope>NUCLEOTIDE SEQUENCE [LARGE SCALE GENOMIC DNA]</scope>
    <source>
        <strain evidence="6 7">JCM 12688</strain>
    </source>
</reference>
<keyword evidence="4 5" id="KW-0472">Membrane</keyword>
<dbReference type="KEGG" id="mgad:MGAD_24160"/>
<feature type="transmembrane region" description="Helical" evidence="5">
    <location>
        <begin position="12"/>
        <end position="30"/>
    </location>
</feature>
<dbReference type="EMBL" id="AP022608">
    <property type="protein sequence ID" value="BBZ18081.1"/>
    <property type="molecule type" value="Genomic_DNA"/>
</dbReference>
<dbReference type="PANTHER" id="PTHR43847">
    <property type="entry name" value="BLL3993 PROTEIN"/>
    <property type="match status" value="1"/>
</dbReference>
<proteinExistence type="predicted"/>
<sequence length="225" mass="24565">MTTIPKRMLVRGLVEPVLLGAALFLVAGTLDYWQAWVLLAVAALSTAIPTAYLARTNPVALERRQSAGPTAETRLVQKVSMAGWWLSLAGMLIVGALDRRFDWSDVPVAVCLIGDALVAAGLGLGMLVLIQNSHAAATVRVEQGQEVIAAGFYGLVRHPMYTGNVLIMLGIPLALGSYWGLVFFIPGLIVLALRIRDEEKLLLEELAGYSEYAQKVRYRLVPYMW</sequence>
<feature type="transmembrane region" description="Helical" evidence="5">
    <location>
        <begin position="165"/>
        <end position="193"/>
    </location>
</feature>
<feature type="transmembrane region" description="Helical" evidence="5">
    <location>
        <begin position="75"/>
        <end position="94"/>
    </location>
</feature>
<evidence type="ECO:0000313" key="6">
    <source>
        <dbReference type="EMBL" id="BBZ18081.1"/>
    </source>
</evidence>
<dbReference type="Pfam" id="PF04191">
    <property type="entry name" value="PEMT"/>
    <property type="match status" value="1"/>
</dbReference>
<evidence type="ECO:0008006" key="8">
    <source>
        <dbReference type="Google" id="ProtNLM"/>
    </source>
</evidence>
<dbReference type="Proteomes" id="UP000466187">
    <property type="component" value="Chromosome"/>
</dbReference>